<evidence type="ECO:0000313" key="2">
    <source>
        <dbReference type="Proteomes" id="UP000237640"/>
    </source>
</evidence>
<accession>A0A2T0M8T1</accession>
<gene>
    <name evidence="1" type="ORF">CLV81_2339</name>
</gene>
<dbReference type="EMBL" id="PVYX01000002">
    <property type="protein sequence ID" value="PRX53946.1"/>
    <property type="molecule type" value="Genomic_DNA"/>
</dbReference>
<comment type="caution">
    <text evidence="1">The sequence shown here is derived from an EMBL/GenBank/DDBJ whole genome shotgun (WGS) entry which is preliminary data.</text>
</comment>
<evidence type="ECO:0000313" key="1">
    <source>
        <dbReference type="EMBL" id="PRX53946.1"/>
    </source>
</evidence>
<organism evidence="1 2">
    <name type="scientific">Flagellimonas meridianipacifica</name>
    <dbReference type="NCBI Taxonomy" id="1080225"/>
    <lineage>
        <taxon>Bacteria</taxon>
        <taxon>Pseudomonadati</taxon>
        <taxon>Bacteroidota</taxon>
        <taxon>Flavobacteriia</taxon>
        <taxon>Flavobacteriales</taxon>
        <taxon>Flavobacteriaceae</taxon>
        <taxon>Flagellimonas</taxon>
    </lineage>
</organism>
<reference evidence="1 2" key="1">
    <citation type="submission" date="2018-03" db="EMBL/GenBank/DDBJ databases">
        <title>Genomic Encyclopedia of Archaeal and Bacterial Type Strains, Phase II (KMG-II): from individual species to whole genera.</title>
        <authorList>
            <person name="Goeker M."/>
        </authorList>
    </citation>
    <scope>NUCLEOTIDE SEQUENCE [LARGE SCALE GENOMIC DNA]</scope>
    <source>
        <strain evidence="1 2">DSM 25027</strain>
    </source>
</reference>
<keyword evidence="2" id="KW-1185">Reference proteome</keyword>
<name>A0A2T0M8T1_9FLAO</name>
<dbReference type="AlphaFoldDB" id="A0A2T0M8T1"/>
<sequence>MTNLTIMKIIQTLPLLFILVLGIACGTDDEAASESQENAVLGTILLSGEETSEFGTSLTIGNIEVGNSALTGTDKSVVLLSENITVENNELVFDESDQNGFVIVAADFTTGGSPNIEKTISMNITSDGEEFLYACTSPFQNFFIACGEVYSVDFEAKTATFENTTVINTENDIVLTMDGTVTWE</sequence>
<protein>
    <submittedName>
        <fullName evidence="1">Uncharacterized protein</fullName>
    </submittedName>
</protein>
<proteinExistence type="predicted"/>
<dbReference type="Proteomes" id="UP000237640">
    <property type="component" value="Unassembled WGS sequence"/>
</dbReference>